<keyword evidence="8 17" id="KW-0812">Transmembrane</keyword>
<accession>A0A133XIC7</accession>
<evidence type="ECO:0000256" key="14">
    <source>
        <dbReference type="ARBA" id="ARBA00023136"/>
    </source>
</evidence>
<dbReference type="Pfam" id="PF02743">
    <property type="entry name" value="dCache_1"/>
    <property type="match status" value="1"/>
</dbReference>
<evidence type="ECO:0000256" key="13">
    <source>
        <dbReference type="ARBA" id="ARBA00023012"/>
    </source>
</evidence>
<dbReference type="InterPro" id="IPR017055">
    <property type="entry name" value="Sig_transdc_His_kinase_DctB"/>
</dbReference>
<dbReference type="Gene3D" id="3.30.450.20">
    <property type="entry name" value="PAS domain"/>
    <property type="match status" value="2"/>
</dbReference>
<keyword evidence="10 19" id="KW-0418">Kinase</keyword>
<sequence length="609" mass="65119">MNPNQAPNPAGRKRRTLLLLGAAICFCLLLGWLSYRVFFGIYLSNERHLSAQRLDAFARSLEATLARHESLPGLLALDPALAALLREPANPQRIAAANAYLEAAQQGAAVAVTFLIDAQGMTLAASNWRLPRSFVGHNYAFRPYFRDALRDGLGRFYGVGVTTGEPGYFLAAPVRDQGEVLGVIVLKVGLESMEQALAGAGDTLLLTDADGVVFLSSDRKLRYRTLAPLGDTVTARLAETRQYGNQAITPLSATAIPTAPSEPQSLALPGEAPRQRLIHTRPVGSLGWQVVQLGDPSEARAAALGAATAVAFAAAFGIGLAAHFRHRARRREELRRVYGELENRIAERTADLTEQIAALESTKAILRETRDAAVQAGKLATLGQMSAGISHELNQPLAALQTFADNASALLARGRHGEVAENLQMISELVERTGRIVRQLKIFARKEAPTPQPVSVASAIEHALMIVEPRRRETAARIAVAPVARDLRLIAEAGRLEQVLVNLLRNGLDAMAGQADALLEVGTRHDGDKVAIEVRDHGPGLPEEVRHHLFEPFYTTKPAGEGLGLGLAISLTIVESYGGTLSAHNAPDGGAVFVLTLPAAGDPDAPSDT</sequence>
<evidence type="ECO:0000256" key="10">
    <source>
        <dbReference type="ARBA" id="ARBA00022777"/>
    </source>
</evidence>
<dbReference type="CDD" id="cd12914">
    <property type="entry name" value="PDC1_DGC_like"/>
    <property type="match status" value="1"/>
</dbReference>
<evidence type="ECO:0000256" key="15">
    <source>
        <dbReference type="ARBA" id="ARBA00073143"/>
    </source>
</evidence>
<keyword evidence="20" id="KW-1185">Reference proteome</keyword>
<gene>
    <name evidence="19" type="ORF">AT959_08140</name>
</gene>
<dbReference type="PRINTS" id="PR00344">
    <property type="entry name" value="BCTRLSENSOR"/>
</dbReference>
<keyword evidence="9" id="KW-0547">Nucleotide-binding</keyword>
<evidence type="ECO:0000256" key="6">
    <source>
        <dbReference type="ARBA" id="ARBA00022553"/>
    </source>
</evidence>
<dbReference type="Pfam" id="PF02518">
    <property type="entry name" value="HATPase_c"/>
    <property type="match status" value="1"/>
</dbReference>
<evidence type="ECO:0000256" key="7">
    <source>
        <dbReference type="ARBA" id="ARBA00022679"/>
    </source>
</evidence>
<keyword evidence="14 17" id="KW-0472">Membrane</keyword>
<dbReference type="Pfam" id="PF00512">
    <property type="entry name" value="HisKA"/>
    <property type="match status" value="1"/>
</dbReference>
<evidence type="ECO:0000256" key="2">
    <source>
        <dbReference type="ARBA" id="ARBA00004429"/>
    </source>
</evidence>
<dbReference type="SUPFAM" id="SSF55874">
    <property type="entry name" value="ATPase domain of HSP90 chaperone/DNA topoisomerase II/histidine kinase"/>
    <property type="match status" value="1"/>
</dbReference>
<dbReference type="PANTHER" id="PTHR43065">
    <property type="entry name" value="SENSOR HISTIDINE KINASE"/>
    <property type="match status" value="1"/>
</dbReference>
<comment type="catalytic activity">
    <reaction evidence="1">
        <text>ATP + protein L-histidine = ADP + protein N-phospho-L-histidine.</text>
        <dbReference type="EC" id="2.7.13.3"/>
    </reaction>
</comment>
<evidence type="ECO:0000256" key="1">
    <source>
        <dbReference type="ARBA" id="ARBA00000085"/>
    </source>
</evidence>
<evidence type="ECO:0000259" key="18">
    <source>
        <dbReference type="PROSITE" id="PS50109"/>
    </source>
</evidence>
<evidence type="ECO:0000256" key="12">
    <source>
        <dbReference type="ARBA" id="ARBA00022989"/>
    </source>
</evidence>
<keyword evidence="5" id="KW-0997">Cell inner membrane</keyword>
<dbReference type="SUPFAM" id="SSF47384">
    <property type="entry name" value="Homodimeric domain of signal transducing histidine kinase"/>
    <property type="match status" value="1"/>
</dbReference>
<dbReference type="GO" id="GO:0005524">
    <property type="term" value="F:ATP binding"/>
    <property type="evidence" value="ECO:0007669"/>
    <property type="project" value="UniProtKB-KW"/>
</dbReference>
<dbReference type="Gene3D" id="1.10.287.130">
    <property type="match status" value="1"/>
</dbReference>
<comment type="caution">
    <text evidence="19">The sequence shown here is derived from an EMBL/GenBank/DDBJ whole genome shotgun (WGS) entry which is preliminary data.</text>
</comment>
<evidence type="ECO:0000256" key="16">
    <source>
        <dbReference type="SAM" id="Coils"/>
    </source>
</evidence>
<dbReference type="Gene3D" id="3.30.565.10">
    <property type="entry name" value="Histidine kinase-like ATPase, C-terminal domain"/>
    <property type="match status" value="1"/>
</dbReference>
<evidence type="ECO:0000313" key="20">
    <source>
        <dbReference type="Proteomes" id="UP000070186"/>
    </source>
</evidence>
<dbReference type="InterPro" id="IPR033479">
    <property type="entry name" value="dCache_1"/>
</dbReference>
<evidence type="ECO:0000256" key="11">
    <source>
        <dbReference type="ARBA" id="ARBA00022840"/>
    </source>
</evidence>
<dbReference type="InterPro" id="IPR003594">
    <property type="entry name" value="HATPase_dom"/>
</dbReference>
<keyword evidence="12 17" id="KW-1133">Transmembrane helix</keyword>
<keyword evidence="13" id="KW-0902">Two-component regulatory system</keyword>
<keyword evidence="6" id="KW-0597">Phosphoprotein</keyword>
<comment type="subcellular location">
    <subcellularLocation>
        <location evidence="2">Cell inner membrane</location>
        <topology evidence="2">Multi-pass membrane protein</topology>
    </subcellularLocation>
</comment>
<dbReference type="SMART" id="SM00388">
    <property type="entry name" value="HisKA"/>
    <property type="match status" value="1"/>
</dbReference>
<dbReference type="STRING" id="281362.AT959_08140"/>
<protein>
    <recommendedName>
        <fullName evidence="15">C4-dicarboxylate transport sensor protein DctB</fullName>
        <ecNumber evidence="3">2.7.13.3</ecNumber>
    </recommendedName>
</protein>
<dbReference type="AlphaFoldDB" id="A0A133XIC7"/>
<dbReference type="GO" id="GO:0005886">
    <property type="term" value="C:plasma membrane"/>
    <property type="evidence" value="ECO:0007669"/>
    <property type="project" value="UniProtKB-SubCell"/>
</dbReference>
<evidence type="ECO:0000256" key="5">
    <source>
        <dbReference type="ARBA" id="ARBA00022519"/>
    </source>
</evidence>
<evidence type="ECO:0000256" key="3">
    <source>
        <dbReference type="ARBA" id="ARBA00012438"/>
    </source>
</evidence>
<feature type="transmembrane region" description="Helical" evidence="17">
    <location>
        <begin position="301"/>
        <end position="322"/>
    </location>
</feature>
<dbReference type="InterPro" id="IPR003661">
    <property type="entry name" value="HisK_dim/P_dom"/>
</dbReference>
<dbReference type="Proteomes" id="UP000070186">
    <property type="component" value="Unassembled WGS sequence"/>
</dbReference>
<evidence type="ECO:0000256" key="17">
    <source>
        <dbReference type="SAM" id="Phobius"/>
    </source>
</evidence>
<dbReference type="PIRSF" id="PIRSF036431">
    <property type="entry name" value="STHK_DctB"/>
    <property type="match status" value="1"/>
</dbReference>
<keyword evidence="11" id="KW-0067">ATP-binding</keyword>
<dbReference type="SMART" id="SM00387">
    <property type="entry name" value="HATPase_c"/>
    <property type="match status" value="1"/>
</dbReference>
<dbReference type="CDD" id="cd00082">
    <property type="entry name" value="HisKA"/>
    <property type="match status" value="1"/>
</dbReference>
<dbReference type="FunFam" id="1.10.287.130:FF:000049">
    <property type="entry name" value="C4-dicarboxylate transport sensor protein DctB"/>
    <property type="match status" value="1"/>
</dbReference>
<dbReference type="GO" id="GO:0000155">
    <property type="term" value="F:phosphorelay sensor kinase activity"/>
    <property type="evidence" value="ECO:0007669"/>
    <property type="project" value="InterPro"/>
</dbReference>
<dbReference type="InterPro" id="IPR004358">
    <property type="entry name" value="Sig_transdc_His_kin-like_C"/>
</dbReference>
<dbReference type="PANTHER" id="PTHR43065:SF46">
    <property type="entry name" value="C4-DICARBOXYLATE TRANSPORT SENSOR PROTEIN DCTB"/>
    <property type="match status" value="1"/>
</dbReference>
<feature type="domain" description="Histidine kinase" evidence="18">
    <location>
        <begin position="388"/>
        <end position="601"/>
    </location>
</feature>
<dbReference type="Gene3D" id="6.10.250.3020">
    <property type="match status" value="1"/>
</dbReference>
<dbReference type="EC" id="2.7.13.3" evidence="3"/>
<organism evidence="19 20">
    <name type="scientific">Dechloromonas denitrificans</name>
    <dbReference type="NCBI Taxonomy" id="281362"/>
    <lineage>
        <taxon>Bacteria</taxon>
        <taxon>Pseudomonadati</taxon>
        <taxon>Pseudomonadota</taxon>
        <taxon>Betaproteobacteria</taxon>
        <taxon>Rhodocyclales</taxon>
        <taxon>Azonexaceae</taxon>
        <taxon>Dechloromonas</taxon>
    </lineage>
</organism>
<name>A0A133XIC7_9RHOO</name>
<keyword evidence="7" id="KW-0808">Transferase</keyword>
<evidence type="ECO:0000256" key="4">
    <source>
        <dbReference type="ARBA" id="ARBA00022475"/>
    </source>
</evidence>
<keyword evidence="16" id="KW-0175">Coiled coil</keyword>
<feature type="coiled-coil region" evidence="16">
    <location>
        <begin position="331"/>
        <end position="369"/>
    </location>
</feature>
<keyword evidence="4" id="KW-1003">Cell membrane</keyword>
<dbReference type="RefSeq" id="WP_066882477.1">
    <property type="nucleotide sequence ID" value="NZ_LODL01000019.1"/>
</dbReference>
<dbReference type="EMBL" id="LODL01000019">
    <property type="protein sequence ID" value="KXB30697.1"/>
    <property type="molecule type" value="Genomic_DNA"/>
</dbReference>
<dbReference type="InterPro" id="IPR029151">
    <property type="entry name" value="Sensor-like_sf"/>
</dbReference>
<dbReference type="InterPro" id="IPR005467">
    <property type="entry name" value="His_kinase_dom"/>
</dbReference>
<dbReference type="FunFam" id="3.30.450.20:FF:000127">
    <property type="entry name" value="C4-dicarboxylate transport sensor protein"/>
    <property type="match status" value="1"/>
</dbReference>
<proteinExistence type="predicted"/>
<dbReference type="SUPFAM" id="SSF103190">
    <property type="entry name" value="Sensory domain-like"/>
    <property type="match status" value="1"/>
</dbReference>
<reference evidence="19 20" key="1">
    <citation type="submission" date="2015-12" db="EMBL/GenBank/DDBJ databases">
        <title>Nitrous oxide reduction kinetics distinguish bacteria harboring typical versus atypical NosZ.</title>
        <authorList>
            <person name="Yoon S."/>
            <person name="Nissen S."/>
            <person name="Park D."/>
            <person name="Sanford R.A."/>
            <person name="Loeffler F.E."/>
        </authorList>
    </citation>
    <scope>NUCLEOTIDE SEQUENCE [LARGE SCALE GENOMIC DNA]</scope>
    <source>
        <strain evidence="19 20">ATCC BAA-841</strain>
    </source>
</reference>
<evidence type="ECO:0000313" key="19">
    <source>
        <dbReference type="EMBL" id="KXB30697.1"/>
    </source>
</evidence>
<dbReference type="PROSITE" id="PS50109">
    <property type="entry name" value="HIS_KIN"/>
    <property type="match status" value="1"/>
</dbReference>
<dbReference type="InterPro" id="IPR036097">
    <property type="entry name" value="HisK_dim/P_sf"/>
</dbReference>
<evidence type="ECO:0000256" key="9">
    <source>
        <dbReference type="ARBA" id="ARBA00022741"/>
    </source>
</evidence>
<dbReference type="InterPro" id="IPR036890">
    <property type="entry name" value="HATPase_C_sf"/>
</dbReference>
<evidence type="ECO:0000256" key="8">
    <source>
        <dbReference type="ARBA" id="ARBA00022692"/>
    </source>
</evidence>